<proteinExistence type="predicted"/>
<comment type="caution">
    <text evidence="1">The sequence shown here is derived from an EMBL/GenBank/DDBJ whole genome shotgun (WGS) entry which is preliminary data.</text>
</comment>
<evidence type="ECO:0000313" key="3">
    <source>
        <dbReference type="Proteomes" id="UP000677228"/>
    </source>
</evidence>
<organism evidence="1 3">
    <name type="scientific">Didymodactylos carnosus</name>
    <dbReference type="NCBI Taxonomy" id="1234261"/>
    <lineage>
        <taxon>Eukaryota</taxon>
        <taxon>Metazoa</taxon>
        <taxon>Spiralia</taxon>
        <taxon>Gnathifera</taxon>
        <taxon>Rotifera</taxon>
        <taxon>Eurotatoria</taxon>
        <taxon>Bdelloidea</taxon>
        <taxon>Philodinida</taxon>
        <taxon>Philodinidae</taxon>
        <taxon>Didymodactylos</taxon>
    </lineage>
</organism>
<feature type="non-terminal residue" evidence="1">
    <location>
        <position position="1"/>
    </location>
</feature>
<protein>
    <submittedName>
        <fullName evidence="1">Uncharacterized protein</fullName>
    </submittedName>
</protein>
<dbReference type="EMBL" id="CAJOBA010038805">
    <property type="protein sequence ID" value="CAF4067108.1"/>
    <property type="molecule type" value="Genomic_DNA"/>
</dbReference>
<name>A0A8S2EWV8_9BILA</name>
<evidence type="ECO:0000313" key="1">
    <source>
        <dbReference type="EMBL" id="CAF1260446.1"/>
    </source>
</evidence>
<gene>
    <name evidence="1" type="ORF">OVA965_LOCUS26704</name>
    <name evidence="2" type="ORF">TMI583_LOCUS27445</name>
</gene>
<evidence type="ECO:0000313" key="2">
    <source>
        <dbReference type="EMBL" id="CAF4067108.1"/>
    </source>
</evidence>
<dbReference type="Proteomes" id="UP000677228">
    <property type="component" value="Unassembled WGS sequence"/>
</dbReference>
<dbReference type="AlphaFoldDB" id="A0A8S2EWV8"/>
<accession>A0A8S2EWV8</accession>
<sequence length="331" mass="36630">FNHYDTVLGAKRKELTITPIMEIDMKKIKLDSVSFKSKFKHKPVEKSKYINCHLKAAANVEDFLAVNGWLGWTNDNETVLPRTMDDCLIAGVSTSTGYGTGSPKKKRGAWSGDRWVALSSNTRSVMLCGNEGDGVLLEAAFFNPFDHSSDVKSGTLIEVDMGVANRMIVLANDNIKALEISLDCTKGAAKYYCEILLPQAVRLFDYVQDGMVIGPSMVSTNQSMDKRSILFLEIQKFILLLPLKFFYKKSICGDGMKYHNRQKEVDGALTVLVATGLLFCGSGRGKYFGRTNGSKISLTYYVIVLSGVQDEGRYEHVVLGNCDVFETKSGC</sequence>
<dbReference type="EMBL" id="CAJNOK010017250">
    <property type="protein sequence ID" value="CAF1260446.1"/>
    <property type="molecule type" value="Genomic_DNA"/>
</dbReference>
<dbReference type="Proteomes" id="UP000682733">
    <property type="component" value="Unassembled WGS sequence"/>
</dbReference>
<reference evidence="1" key="1">
    <citation type="submission" date="2021-02" db="EMBL/GenBank/DDBJ databases">
        <authorList>
            <person name="Nowell W R."/>
        </authorList>
    </citation>
    <scope>NUCLEOTIDE SEQUENCE</scope>
</reference>